<name>A0A4Q7NZR3_9FIRM</name>
<sequence length="164" mass="18889">MIACRITDLKTFTKQLFMEQLMDRFLVSEAGFATAQTIQIDGMINREFFGAEQPAWAADGYLPWEQLRPLCFQMIKGRRLPLSFKIVFRLPSEKLSSILESAGASIAPEDVDALFLNLVYRNDMMVLTTGTSLKIFTLDKSLDTAWDRYVRWFLEERGVSWEEA</sequence>
<organism evidence="1 2">
    <name type="scientific">Cuneatibacter caecimuris</name>
    <dbReference type="NCBI Taxonomy" id="1796618"/>
    <lineage>
        <taxon>Bacteria</taxon>
        <taxon>Bacillati</taxon>
        <taxon>Bacillota</taxon>
        <taxon>Clostridia</taxon>
        <taxon>Lachnospirales</taxon>
        <taxon>Lachnospiraceae</taxon>
        <taxon>Cuneatibacter</taxon>
    </lineage>
</organism>
<proteinExistence type="predicted"/>
<dbReference type="EMBL" id="SGXF01000006">
    <property type="protein sequence ID" value="RZS92991.1"/>
    <property type="molecule type" value="Genomic_DNA"/>
</dbReference>
<keyword evidence="2" id="KW-1185">Reference proteome</keyword>
<dbReference type="Proteomes" id="UP000292927">
    <property type="component" value="Unassembled WGS sequence"/>
</dbReference>
<evidence type="ECO:0000313" key="1">
    <source>
        <dbReference type="EMBL" id="RZS92991.1"/>
    </source>
</evidence>
<accession>A0A4Q7NZR3</accession>
<comment type="caution">
    <text evidence="1">The sequence shown here is derived from an EMBL/GenBank/DDBJ whole genome shotgun (WGS) entry which is preliminary data.</text>
</comment>
<reference evidence="1 2" key="1">
    <citation type="submission" date="2019-02" db="EMBL/GenBank/DDBJ databases">
        <title>Genomic Encyclopedia of Type Strains, Phase IV (KMG-IV): sequencing the most valuable type-strain genomes for metagenomic binning, comparative biology and taxonomic classification.</title>
        <authorList>
            <person name="Goeker M."/>
        </authorList>
    </citation>
    <scope>NUCLEOTIDE SEQUENCE [LARGE SCALE GENOMIC DNA]</scope>
    <source>
        <strain evidence="1 2">DSM 29486</strain>
    </source>
</reference>
<dbReference type="RefSeq" id="WP_130435988.1">
    <property type="nucleotide sequence ID" value="NZ_SGXF01000006.1"/>
</dbReference>
<protein>
    <submittedName>
        <fullName evidence="1">Uncharacterized protein</fullName>
    </submittedName>
</protein>
<dbReference type="Pfam" id="PF18988">
    <property type="entry name" value="DUF5721"/>
    <property type="match status" value="1"/>
</dbReference>
<dbReference type="OrthoDB" id="9787986at2"/>
<dbReference type="InterPro" id="IPR043779">
    <property type="entry name" value="DUF5721"/>
</dbReference>
<gene>
    <name evidence="1" type="ORF">EV209_2737</name>
</gene>
<dbReference type="AlphaFoldDB" id="A0A4Q7NZR3"/>
<evidence type="ECO:0000313" key="2">
    <source>
        <dbReference type="Proteomes" id="UP000292927"/>
    </source>
</evidence>